<dbReference type="InterPro" id="IPR001650">
    <property type="entry name" value="Helicase_C-like"/>
</dbReference>
<evidence type="ECO:0000259" key="8">
    <source>
        <dbReference type="PROSITE" id="PS51192"/>
    </source>
</evidence>
<dbReference type="PANTHER" id="PTHR12131:SF1">
    <property type="entry name" value="ATP-DEPENDENT RNA HELICASE SUPV3L1, MITOCHONDRIAL-RELATED"/>
    <property type="match status" value="1"/>
</dbReference>
<keyword evidence="2" id="KW-0547">Nucleotide-binding</keyword>
<dbReference type="RefSeq" id="WP_183775134.1">
    <property type="nucleotide sequence ID" value="NZ_JACHFW010000010.1"/>
</dbReference>
<dbReference type="PROSITE" id="PS51192">
    <property type="entry name" value="HELICASE_ATP_BIND_1"/>
    <property type="match status" value="1"/>
</dbReference>
<evidence type="ECO:0000256" key="5">
    <source>
        <dbReference type="ARBA" id="ARBA00022840"/>
    </source>
</evidence>
<dbReference type="InterPro" id="IPR014001">
    <property type="entry name" value="Helicase_ATP-bd"/>
</dbReference>
<dbReference type="GO" id="GO:0003724">
    <property type="term" value="F:RNA helicase activity"/>
    <property type="evidence" value="ECO:0007669"/>
    <property type="project" value="UniProtKB-EC"/>
</dbReference>
<dbReference type="SUPFAM" id="SSF52540">
    <property type="entry name" value="P-loop containing nucleoside triphosphate hydrolases"/>
    <property type="match status" value="1"/>
</dbReference>
<dbReference type="AlphaFoldDB" id="A0A7W8HB98"/>
<evidence type="ECO:0000256" key="2">
    <source>
        <dbReference type="ARBA" id="ARBA00022741"/>
    </source>
</evidence>
<gene>
    <name evidence="10" type="ORF">HNP82_002439</name>
</gene>
<dbReference type="Gene3D" id="3.40.50.300">
    <property type="entry name" value="P-loop containing nucleotide triphosphate hydrolases"/>
    <property type="match status" value="2"/>
</dbReference>
<evidence type="ECO:0000256" key="6">
    <source>
        <dbReference type="ARBA" id="ARBA00022946"/>
    </source>
</evidence>
<dbReference type="Pfam" id="PF00271">
    <property type="entry name" value="Helicase_C"/>
    <property type="match status" value="1"/>
</dbReference>
<dbReference type="Pfam" id="PF22527">
    <property type="entry name" value="DEXQc_Suv3"/>
    <property type="match status" value="1"/>
</dbReference>
<dbReference type="EMBL" id="JACHFW010000010">
    <property type="protein sequence ID" value="MBB5265296.1"/>
    <property type="molecule type" value="Genomic_DNA"/>
</dbReference>
<feature type="domain" description="Helicase C-terminal" evidence="9">
    <location>
        <begin position="302"/>
        <end position="470"/>
    </location>
</feature>
<sequence length="663" mass="75434">MIDESELLQFYVAQYRREAKKKGGYVRASGYEKRIGALRKALVRAGIHQVSRSILEDYHRQIKNLLHIATRYRNKGAVSAILTQILPELIRLDLGLLLPEDRDSLDEGFFDYVEKNLPGGVCTRSLFDLCQSYRRYCIENRITELVPSRPELEFPKALAMSRRFILHIGPTNSGKTFQALERLKTARNGVYLGPLRLLALEVYEKMKDYGTPCTMLTGQECIETLGSRVTASTIEMADLGEKYDIAVIDEAQMVHDRDRGHSWTRAILGLLANEIHICLSPAAQGVITHLIRLCGDSFEILRYERKIPLCCEEHPFEFPDSVMPGDALIVFSKRSVLDVAGRLEERGIKASVIYGSLPPDIRRRQVQMFAGGETKVAVATDAIGMGLNLPVRRIVFVQTEKFDGTSRRQLTVPEIKQIAGRAGRFGLYDAGYVTAMGQEALEYVRERFDAEEEPIGSVSLGFPQILLDLNESLDAILKVWHGVETSPPFVKVSIEDTLYLYDQASRRREYIDGFYDKKVLYRMISCPIDVKDRYVVALWLRYCESYTADVSLEFPSIQDLTGLFGIQKYETYYKQLDLYYQFSVRMGKIIDAKMLSKARARTESRIMGYLLGKKTNYISTCRYCGKKLPVGYNFGVCPQCFAMEHGGIGSFSKERKEKMKKRS</sequence>
<accession>A0A7W8HB98</accession>
<keyword evidence="4 10" id="KW-0347">Helicase</keyword>
<evidence type="ECO:0000256" key="4">
    <source>
        <dbReference type="ARBA" id="ARBA00022806"/>
    </source>
</evidence>
<evidence type="ECO:0000256" key="7">
    <source>
        <dbReference type="ARBA" id="ARBA00047984"/>
    </source>
</evidence>
<evidence type="ECO:0000256" key="3">
    <source>
        <dbReference type="ARBA" id="ARBA00022801"/>
    </source>
</evidence>
<dbReference type="InterPro" id="IPR050699">
    <property type="entry name" value="RNA-DNA_Helicase"/>
</dbReference>
<dbReference type="GO" id="GO:0005524">
    <property type="term" value="F:ATP binding"/>
    <property type="evidence" value="ECO:0007669"/>
    <property type="project" value="UniProtKB-KW"/>
</dbReference>
<dbReference type="CDD" id="cd17913">
    <property type="entry name" value="DEXQc_Suv3"/>
    <property type="match status" value="1"/>
</dbReference>
<dbReference type="PANTHER" id="PTHR12131">
    <property type="entry name" value="ATP-DEPENDENT RNA AND DNA HELICASE"/>
    <property type="match status" value="1"/>
</dbReference>
<evidence type="ECO:0000259" key="9">
    <source>
        <dbReference type="PROSITE" id="PS51194"/>
    </source>
</evidence>
<evidence type="ECO:0000313" key="11">
    <source>
        <dbReference type="Proteomes" id="UP000543642"/>
    </source>
</evidence>
<dbReference type="InterPro" id="IPR055206">
    <property type="entry name" value="DEXQc_SUV3"/>
</dbReference>
<organism evidence="10 11">
    <name type="scientific">Catenibacillus scindens</name>
    <dbReference type="NCBI Taxonomy" id="673271"/>
    <lineage>
        <taxon>Bacteria</taxon>
        <taxon>Bacillati</taxon>
        <taxon>Bacillota</taxon>
        <taxon>Clostridia</taxon>
        <taxon>Lachnospirales</taxon>
        <taxon>Lachnospiraceae</taxon>
        <taxon>Catenibacillus</taxon>
    </lineage>
</organism>
<evidence type="ECO:0000313" key="10">
    <source>
        <dbReference type="EMBL" id="MBB5265296.1"/>
    </source>
</evidence>
<dbReference type="PROSITE" id="PS51194">
    <property type="entry name" value="HELICASE_CTER"/>
    <property type="match status" value="1"/>
</dbReference>
<dbReference type="SMART" id="SM00490">
    <property type="entry name" value="HELICc"/>
    <property type="match status" value="1"/>
</dbReference>
<comment type="caution">
    <text evidence="10">The sequence shown here is derived from an EMBL/GenBank/DDBJ whole genome shotgun (WGS) entry which is preliminary data.</text>
</comment>
<keyword evidence="11" id="KW-1185">Reference proteome</keyword>
<proteinExistence type="predicted"/>
<keyword evidence="6" id="KW-0809">Transit peptide</keyword>
<name>A0A7W8HB98_9FIRM</name>
<evidence type="ECO:0000256" key="1">
    <source>
        <dbReference type="ARBA" id="ARBA00012552"/>
    </source>
</evidence>
<dbReference type="InterPro" id="IPR044774">
    <property type="entry name" value="Suv3_DEXQc"/>
</dbReference>
<comment type="catalytic activity">
    <reaction evidence="7">
        <text>ATP + H2O = ADP + phosphate + H(+)</text>
        <dbReference type="Rhea" id="RHEA:13065"/>
        <dbReference type="ChEBI" id="CHEBI:15377"/>
        <dbReference type="ChEBI" id="CHEBI:15378"/>
        <dbReference type="ChEBI" id="CHEBI:30616"/>
        <dbReference type="ChEBI" id="CHEBI:43474"/>
        <dbReference type="ChEBI" id="CHEBI:456216"/>
        <dbReference type="EC" id="3.6.4.13"/>
    </reaction>
</comment>
<keyword evidence="5" id="KW-0067">ATP-binding</keyword>
<dbReference type="EC" id="3.6.4.13" evidence="1"/>
<protein>
    <recommendedName>
        <fullName evidence="1">RNA helicase</fullName>
        <ecNumber evidence="1">3.6.4.13</ecNumber>
    </recommendedName>
</protein>
<dbReference type="InterPro" id="IPR027417">
    <property type="entry name" value="P-loop_NTPase"/>
</dbReference>
<dbReference type="Proteomes" id="UP000543642">
    <property type="component" value="Unassembled WGS sequence"/>
</dbReference>
<reference evidence="10 11" key="1">
    <citation type="submission" date="2020-08" db="EMBL/GenBank/DDBJ databases">
        <title>Genomic Encyclopedia of Type Strains, Phase IV (KMG-IV): sequencing the most valuable type-strain genomes for metagenomic binning, comparative biology and taxonomic classification.</title>
        <authorList>
            <person name="Goeker M."/>
        </authorList>
    </citation>
    <scope>NUCLEOTIDE SEQUENCE [LARGE SCALE GENOMIC DNA]</scope>
    <source>
        <strain evidence="10 11">DSM 106146</strain>
    </source>
</reference>
<dbReference type="CDD" id="cd18805">
    <property type="entry name" value="SF2_C_suv3"/>
    <property type="match status" value="1"/>
</dbReference>
<feature type="domain" description="Helicase ATP-binding" evidence="8">
    <location>
        <begin position="156"/>
        <end position="301"/>
    </location>
</feature>
<keyword evidence="3 10" id="KW-0378">Hydrolase</keyword>
<dbReference type="GO" id="GO:0016787">
    <property type="term" value="F:hydrolase activity"/>
    <property type="evidence" value="ECO:0007669"/>
    <property type="project" value="UniProtKB-KW"/>
</dbReference>